<dbReference type="Proteomes" id="UP000095751">
    <property type="component" value="Unassembled WGS sequence"/>
</dbReference>
<feature type="region of interest" description="Disordered" evidence="12">
    <location>
        <begin position="45"/>
        <end position="69"/>
    </location>
</feature>
<dbReference type="PANTHER" id="PTHR23516:SF1">
    <property type="entry name" value="MOLYBDATE-ANION TRANSPORTER"/>
    <property type="match status" value="1"/>
</dbReference>
<dbReference type="SUPFAM" id="SSF103473">
    <property type="entry name" value="MFS general substrate transporter"/>
    <property type="match status" value="1"/>
</dbReference>
<feature type="transmembrane region" description="Helical" evidence="13">
    <location>
        <begin position="250"/>
        <end position="272"/>
    </location>
</feature>
<keyword evidence="4" id="KW-0813">Transport</keyword>
<dbReference type="GO" id="GO:0015098">
    <property type="term" value="F:molybdate ion transmembrane transporter activity"/>
    <property type="evidence" value="ECO:0007669"/>
    <property type="project" value="InterPro"/>
</dbReference>
<feature type="region of interest" description="Disordered" evidence="12">
    <location>
        <begin position="144"/>
        <end position="172"/>
    </location>
</feature>
<keyword evidence="6 13" id="KW-0812">Transmembrane</keyword>
<comment type="subcellular location">
    <subcellularLocation>
        <location evidence="2">Cell membrane</location>
        <topology evidence="2">Multi-pass membrane protein</topology>
    </subcellularLocation>
</comment>
<accession>A0A1E7F7D0</accession>
<evidence type="ECO:0000256" key="1">
    <source>
        <dbReference type="ARBA" id="ARBA00003019"/>
    </source>
</evidence>
<evidence type="ECO:0000256" key="5">
    <source>
        <dbReference type="ARBA" id="ARBA00022475"/>
    </source>
</evidence>
<feature type="compositionally biased region" description="Acidic residues" evidence="12">
    <location>
        <begin position="53"/>
        <end position="69"/>
    </location>
</feature>
<dbReference type="InParanoid" id="A0A1E7F7D0"/>
<evidence type="ECO:0000313" key="14">
    <source>
        <dbReference type="EMBL" id="OEU14081.1"/>
    </source>
</evidence>
<keyword evidence="9 13" id="KW-0472">Membrane</keyword>
<feature type="transmembrane region" description="Helical" evidence="13">
    <location>
        <begin position="350"/>
        <end position="371"/>
    </location>
</feature>
<dbReference type="GO" id="GO:0005886">
    <property type="term" value="C:plasma membrane"/>
    <property type="evidence" value="ECO:0007669"/>
    <property type="project" value="UniProtKB-SubCell"/>
</dbReference>
<evidence type="ECO:0000256" key="10">
    <source>
        <dbReference type="ARBA" id="ARBA00030646"/>
    </source>
</evidence>
<gene>
    <name evidence="14" type="ORF">FRACYDRAFT_242434</name>
</gene>
<feature type="transmembrane region" description="Helical" evidence="13">
    <location>
        <begin position="195"/>
        <end position="216"/>
    </location>
</feature>
<organism evidence="14 15">
    <name type="scientific">Fragilariopsis cylindrus CCMP1102</name>
    <dbReference type="NCBI Taxonomy" id="635003"/>
    <lineage>
        <taxon>Eukaryota</taxon>
        <taxon>Sar</taxon>
        <taxon>Stramenopiles</taxon>
        <taxon>Ochrophyta</taxon>
        <taxon>Bacillariophyta</taxon>
        <taxon>Bacillariophyceae</taxon>
        <taxon>Bacillariophycidae</taxon>
        <taxon>Bacillariales</taxon>
        <taxon>Bacillariaceae</taxon>
        <taxon>Fragilariopsis</taxon>
    </lineage>
</organism>
<evidence type="ECO:0000256" key="2">
    <source>
        <dbReference type="ARBA" id="ARBA00004651"/>
    </source>
</evidence>
<dbReference type="AlphaFoldDB" id="A0A1E7F7D0"/>
<evidence type="ECO:0000313" key="15">
    <source>
        <dbReference type="Proteomes" id="UP000095751"/>
    </source>
</evidence>
<reference evidence="14 15" key="1">
    <citation type="submission" date="2016-09" db="EMBL/GenBank/DDBJ databases">
        <title>Extensive genetic diversity and differential bi-allelic expression allows diatom success in the polar Southern Ocean.</title>
        <authorList>
            <consortium name="DOE Joint Genome Institute"/>
            <person name="Mock T."/>
            <person name="Otillar R.P."/>
            <person name="Strauss J."/>
            <person name="Dupont C."/>
            <person name="Frickenhaus S."/>
            <person name="Maumus F."/>
            <person name="Mcmullan M."/>
            <person name="Sanges R."/>
            <person name="Schmutz J."/>
            <person name="Toseland A."/>
            <person name="Valas R."/>
            <person name="Veluchamy A."/>
            <person name="Ward B.J."/>
            <person name="Allen A."/>
            <person name="Barry K."/>
            <person name="Falciatore A."/>
            <person name="Ferrante M."/>
            <person name="Fortunato A.E."/>
            <person name="Gloeckner G."/>
            <person name="Gruber A."/>
            <person name="Hipkin R."/>
            <person name="Janech M."/>
            <person name="Kroth P."/>
            <person name="Leese F."/>
            <person name="Lindquist E."/>
            <person name="Lyon B.R."/>
            <person name="Martin J."/>
            <person name="Mayer C."/>
            <person name="Parker M."/>
            <person name="Quesneville H."/>
            <person name="Raymond J."/>
            <person name="Uhlig C."/>
            <person name="Valentin K.U."/>
            <person name="Worden A.Z."/>
            <person name="Armbrust E.V."/>
            <person name="Bowler C."/>
            <person name="Green B."/>
            <person name="Moulton V."/>
            <person name="Van Oosterhout C."/>
            <person name="Grigoriev I."/>
        </authorList>
    </citation>
    <scope>NUCLEOTIDE SEQUENCE [LARGE SCALE GENOMIC DNA]</scope>
    <source>
        <strain evidence="14 15">CCMP1102</strain>
    </source>
</reference>
<keyword evidence="8" id="KW-0406">Ion transport</keyword>
<evidence type="ECO:0000256" key="13">
    <source>
        <dbReference type="SAM" id="Phobius"/>
    </source>
</evidence>
<evidence type="ECO:0000256" key="8">
    <source>
        <dbReference type="ARBA" id="ARBA00023065"/>
    </source>
</evidence>
<evidence type="ECO:0000256" key="6">
    <source>
        <dbReference type="ARBA" id="ARBA00022692"/>
    </source>
</evidence>
<dbReference type="Gene3D" id="1.20.1250.20">
    <property type="entry name" value="MFS general substrate transporter like domains"/>
    <property type="match status" value="1"/>
</dbReference>
<keyword evidence="7 13" id="KW-1133">Transmembrane helix</keyword>
<dbReference type="PANTHER" id="PTHR23516">
    <property type="entry name" value="SAM (S-ADENOSYL METHIONINE) TRANSPORTER"/>
    <property type="match status" value="1"/>
</dbReference>
<keyword evidence="5" id="KW-1003">Cell membrane</keyword>
<evidence type="ECO:0000256" key="9">
    <source>
        <dbReference type="ARBA" id="ARBA00023136"/>
    </source>
</evidence>
<dbReference type="EMBL" id="KV784361">
    <property type="protein sequence ID" value="OEU14081.1"/>
    <property type="molecule type" value="Genomic_DNA"/>
</dbReference>
<sequence>MILCMPYSSRCRTNTTTCTTTTTTIDDDDTTTTTTASGSVTSEWSKGTIYTDGNDDDAEEQEQEDDDEDTIAKDEYELIMRDSVIVSNLASIASGYLAHLLAEKYGPVGPFQGAVTCTGVALVAVCLLWTENYGVSSVSSASSYYEKNEEAEEEEDDNVNRENGSYEQKEPLPSSKSIREYIVDAMATFRSDSKILTIGIIQGLSAGSLQIFIFLWSPTLQKFASSGVDGKQIAPFPIFSWAMDGSGEPAYGLIFGAFMAAGVTGGLCAPYFRQAVSLLFSSPKNKNRPSTLQTIHVEAEGITVRPMILEFLRHPPIALASFLTYEFLVGVTMPNEGVIRSIYLPSDGRATMMMVPRMVVNLAVSLGVLLTKCMATQSVFVAIALLMGCAGCLQLSFMSRREWAMIHQHSIHHARSLSITASKLVWPLEESNKLKDE</sequence>
<keyword evidence="15" id="KW-1185">Reference proteome</keyword>
<dbReference type="OrthoDB" id="263957at2759"/>
<evidence type="ECO:0000256" key="3">
    <source>
        <dbReference type="ARBA" id="ARBA00021242"/>
    </source>
</evidence>
<evidence type="ECO:0000256" key="11">
    <source>
        <dbReference type="ARBA" id="ARBA00032555"/>
    </source>
</evidence>
<dbReference type="GO" id="GO:0006811">
    <property type="term" value="P:monoatomic ion transport"/>
    <property type="evidence" value="ECO:0007669"/>
    <property type="project" value="UniProtKB-KW"/>
</dbReference>
<proteinExistence type="predicted"/>
<evidence type="ECO:0000256" key="12">
    <source>
        <dbReference type="SAM" id="MobiDB-lite"/>
    </source>
</evidence>
<dbReference type="KEGG" id="fcy:FRACYDRAFT_242434"/>
<comment type="function">
    <text evidence="1">Mediates high-affinity intracellular uptake of the rare oligo-element molybdenum.</text>
</comment>
<protein>
    <recommendedName>
        <fullName evidence="3">Molybdate-anion transporter</fullName>
    </recommendedName>
    <alternativeName>
        <fullName evidence="10">Major facilitator superfamily domain-containing protein 5</fullName>
    </alternativeName>
    <alternativeName>
        <fullName evidence="11">Molybdate transporter 2 homolog</fullName>
    </alternativeName>
</protein>
<dbReference type="InterPro" id="IPR008509">
    <property type="entry name" value="MOT2/MFSD5"/>
</dbReference>
<evidence type="ECO:0000256" key="7">
    <source>
        <dbReference type="ARBA" id="ARBA00022989"/>
    </source>
</evidence>
<dbReference type="InterPro" id="IPR036259">
    <property type="entry name" value="MFS_trans_sf"/>
</dbReference>
<evidence type="ECO:0000256" key="4">
    <source>
        <dbReference type="ARBA" id="ARBA00022448"/>
    </source>
</evidence>
<name>A0A1E7F7D0_9STRA</name>